<dbReference type="InterPro" id="IPR042556">
    <property type="entry name" value="AZUL_sf"/>
</dbReference>
<organism evidence="8 9">
    <name type="scientific">Arthrobotrys musiformis</name>
    <dbReference type="NCBI Taxonomy" id="47236"/>
    <lineage>
        <taxon>Eukaryota</taxon>
        <taxon>Fungi</taxon>
        <taxon>Dikarya</taxon>
        <taxon>Ascomycota</taxon>
        <taxon>Pezizomycotina</taxon>
        <taxon>Orbiliomycetes</taxon>
        <taxon>Orbiliales</taxon>
        <taxon>Orbiliaceae</taxon>
        <taxon>Arthrobotrys</taxon>
    </lineage>
</organism>
<feature type="compositionally biased region" description="Low complexity" evidence="3">
    <location>
        <begin position="14"/>
        <end position="24"/>
    </location>
</feature>
<dbReference type="Proteomes" id="UP001370758">
    <property type="component" value="Unassembled WGS sequence"/>
</dbReference>
<evidence type="ECO:0000256" key="1">
    <source>
        <dbReference type="ARBA" id="ARBA00006043"/>
    </source>
</evidence>
<dbReference type="PANTHER" id="PTHR12555:SF15">
    <property type="entry name" value="FUSION DEGRADATION PROTEIN (UFD1), PUTATIVE (AFU_ORTHOLOGUE AFUA_4G04640)-RELATED"/>
    <property type="match status" value="1"/>
</dbReference>
<dbReference type="PANTHER" id="PTHR12555">
    <property type="entry name" value="UBIQUITIN FUSION DEGRADATON PROTEIN 1"/>
    <property type="match status" value="1"/>
</dbReference>
<dbReference type="InterPro" id="IPR055418">
    <property type="entry name" value="UFD1_N2"/>
</dbReference>
<dbReference type="Gene3D" id="6.10.130.10">
    <property type="entry name" value="Ubiquitin-protein ligase E3A, N-terminal zinc-binding domain (AZUL)"/>
    <property type="match status" value="1"/>
</dbReference>
<evidence type="ECO:0000259" key="7">
    <source>
        <dbReference type="Pfam" id="PF24842"/>
    </source>
</evidence>
<dbReference type="InterPro" id="IPR042299">
    <property type="entry name" value="Ufd1-like_Nn"/>
</dbReference>
<dbReference type="Gene3D" id="3.10.330.10">
    <property type="match status" value="1"/>
</dbReference>
<dbReference type="Gene3D" id="2.40.40.50">
    <property type="entry name" value="Ubiquitin fusion degradation protein UFD1, N-terminal domain"/>
    <property type="match status" value="1"/>
</dbReference>
<dbReference type="Pfam" id="PF24503">
    <property type="entry name" value="DUF7590"/>
    <property type="match status" value="1"/>
</dbReference>
<name>A0AAV9WKR4_9PEZI</name>
<dbReference type="InterPro" id="IPR004854">
    <property type="entry name" value="Ufd1-like"/>
</dbReference>
<dbReference type="GO" id="GO:0036503">
    <property type="term" value="P:ERAD pathway"/>
    <property type="evidence" value="ECO:0007669"/>
    <property type="project" value="TreeGrafter"/>
</dbReference>
<evidence type="ECO:0000259" key="5">
    <source>
        <dbReference type="Pfam" id="PF16558"/>
    </source>
</evidence>
<dbReference type="InterPro" id="IPR055417">
    <property type="entry name" value="UFD1_N1"/>
</dbReference>
<protein>
    <recommendedName>
        <fullName evidence="10">Ubiquitin-protein ligase E3A N-terminal zinc-binding domain-containing protein</fullName>
    </recommendedName>
</protein>
<evidence type="ECO:0000259" key="4">
    <source>
        <dbReference type="Pfam" id="PF03152"/>
    </source>
</evidence>
<dbReference type="Pfam" id="PF23580">
    <property type="entry name" value="Znf_XAF1_N"/>
    <property type="match status" value="1"/>
</dbReference>
<dbReference type="AlphaFoldDB" id="A0AAV9WKR4"/>
<feature type="domain" description="DUF7590" evidence="6">
    <location>
        <begin position="273"/>
        <end position="394"/>
    </location>
</feature>
<sequence>MARKTATAVPASPPLSWSSTFTLSPSPPPPSLTGDKLLLPQAALENLLEAASQSAANHLQSATNTRTTANDPASWDYVPPHVALARRNEARQQLPHPLTFRVTNLATGRIAYAGIREFSAEEGQVVLSTFLREGLALSTIAATSSNGSEQEQGDDTEVEIRIKVEAVNVPKGTFARLRPLDAGYEEDWKPILENHLQKNFTTLSVNNILAIPRLSSHQPGKKDFKFLIDQVKPEGTEAICIVDTDLEVDIEPLNEEQAKESLRQRELRKHAEASSGGQINIDGPKEGTISDGNFVRFNLKTWDRSKPIWINVPEENVDILVSTNTIQGYPKLEEWTWARFDGSKPIVIAPDDPIIISAREVRISLQVYEQTLIDPNSKKPMPPPTKFLLSITQTTHQNEDEEDEEMAETTTPDSEICSNCKRSIPKRSMMLHQNFCFRNNILCPHGCGQVFKRGTESDHWHCTECKAFGLNTPDRNTYNKHMDISHTARRCPSCDYSAGSLPELASHKTTTCPNKLILCRFCHLVVPQEEDTDFTAAITGLAPHETSCGGRTTNCHICERIVQLKNMEVHLKNHDLERKSQPLPRICRNVNCARTASDNNLGLCSVCFGPLYSSAYDPTNQALARRAELRYLTQLLKGCGKSWCTNEMCKTGRANRKPPLPAVPPKEATALVKPLVTKEGLQGGYTSHPLHFCVDETISKRKHLAEMLSFTQDSQGKSGWAIEWCVKAIDAVALEATDELETMNRAREWLEKFAVKRDE</sequence>
<keyword evidence="2" id="KW-0833">Ubl conjugation pathway</keyword>
<accession>A0AAV9WKR4</accession>
<dbReference type="Pfam" id="PF16558">
    <property type="entry name" value="AZUL"/>
    <property type="match status" value="1"/>
</dbReference>
<evidence type="ECO:0000256" key="3">
    <source>
        <dbReference type="SAM" id="MobiDB-lite"/>
    </source>
</evidence>
<evidence type="ECO:0000256" key="2">
    <source>
        <dbReference type="ARBA" id="ARBA00022786"/>
    </source>
</evidence>
<comment type="similarity">
    <text evidence="1">Belongs to the UFD1 family.</text>
</comment>
<dbReference type="Pfam" id="PF24842">
    <property type="entry name" value="UFD1_N2"/>
    <property type="match status" value="1"/>
</dbReference>
<dbReference type="GO" id="GO:0006511">
    <property type="term" value="P:ubiquitin-dependent protein catabolic process"/>
    <property type="evidence" value="ECO:0007669"/>
    <property type="project" value="InterPro"/>
</dbReference>
<dbReference type="Pfam" id="PF03152">
    <property type="entry name" value="UFD1_N1"/>
    <property type="match status" value="1"/>
</dbReference>
<feature type="region of interest" description="Disordered" evidence="3">
    <location>
        <begin position="1"/>
        <end position="33"/>
    </location>
</feature>
<evidence type="ECO:0000313" key="8">
    <source>
        <dbReference type="EMBL" id="KAK6507418.1"/>
    </source>
</evidence>
<feature type="domain" description="Ubiquitin-protein ligase E3A N-terminal zinc-binding" evidence="5">
    <location>
        <begin position="630"/>
        <end position="678"/>
    </location>
</feature>
<feature type="domain" description="Ubiquitin fusion degradation protein UFD1 N-terminal subdomain 2" evidence="7">
    <location>
        <begin position="171"/>
        <end position="252"/>
    </location>
</feature>
<proteinExistence type="inferred from homology"/>
<comment type="caution">
    <text evidence="8">The sequence shown here is derived from an EMBL/GenBank/DDBJ whole genome shotgun (WGS) entry which is preliminary data.</text>
</comment>
<feature type="domain" description="Ubiquitin fusion degradation protein UFD1 N-terminal subdomain 1" evidence="4">
    <location>
        <begin position="91"/>
        <end position="138"/>
    </location>
</feature>
<feature type="compositionally biased region" description="Polar residues" evidence="3">
    <location>
        <begin position="58"/>
        <end position="71"/>
    </location>
</feature>
<keyword evidence="9" id="KW-1185">Reference proteome</keyword>
<dbReference type="InterPro" id="IPR032353">
    <property type="entry name" value="AZUL"/>
</dbReference>
<dbReference type="GO" id="GO:0034098">
    <property type="term" value="C:VCP-NPL4-UFD1 AAA ATPase complex"/>
    <property type="evidence" value="ECO:0007669"/>
    <property type="project" value="TreeGrafter"/>
</dbReference>
<feature type="region of interest" description="Disordered" evidence="3">
    <location>
        <begin position="55"/>
        <end position="74"/>
    </location>
</feature>
<evidence type="ECO:0000313" key="9">
    <source>
        <dbReference type="Proteomes" id="UP001370758"/>
    </source>
</evidence>
<gene>
    <name evidence="8" type="ORF">TWF481_005851</name>
</gene>
<evidence type="ECO:0008006" key="10">
    <source>
        <dbReference type="Google" id="ProtNLM"/>
    </source>
</evidence>
<dbReference type="InterPro" id="IPR056012">
    <property type="entry name" value="DUF7590"/>
</dbReference>
<evidence type="ECO:0000259" key="6">
    <source>
        <dbReference type="Pfam" id="PF24503"/>
    </source>
</evidence>
<dbReference type="GO" id="GO:0031593">
    <property type="term" value="F:polyubiquitin modification-dependent protein binding"/>
    <property type="evidence" value="ECO:0007669"/>
    <property type="project" value="TreeGrafter"/>
</dbReference>
<reference evidence="8 9" key="1">
    <citation type="submission" date="2023-08" db="EMBL/GenBank/DDBJ databases">
        <authorList>
            <person name="Palmer J.M."/>
        </authorList>
    </citation>
    <scope>NUCLEOTIDE SEQUENCE [LARGE SCALE GENOMIC DNA]</scope>
    <source>
        <strain evidence="8 9">TWF481</strain>
    </source>
</reference>
<dbReference type="EMBL" id="JAVHJL010000003">
    <property type="protein sequence ID" value="KAK6507418.1"/>
    <property type="molecule type" value="Genomic_DNA"/>
</dbReference>